<dbReference type="GO" id="GO:0033745">
    <property type="term" value="F:L-methionine-(R)-S-oxide reductase activity"/>
    <property type="evidence" value="ECO:0007669"/>
    <property type="project" value="TreeGrafter"/>
</dbReference>
<name>A0A4T0FU40_9BASI</name>
<dbReference type="AlphaFoldDB" id="A0A4T0FU40"/>
<dbReference type="PANTHER" id="PTHR21021">
    <property type="entry name" value="GAF/PUTATIVE CYTOSKELETAL PROTEIN"/>
    <property type="match status" value="1"/>
</dbReference>
<dbReference type="InterPro" id="IPR029016">
    <property type="entry name" value="GAF-like_dom_sf"/>
</dbReference>
<gene>
    <name evidence="1" type="ORF">E3P99_01194</name>
</gene>
<organism evidence="1 2">
    <name type="scientific">Wallemia hederae</name>
    <dbReference type="NCBI Taxonomy" id="1540922"/>
    <lineage>
        <taxon>Eukaryota</taxon>
        <taxon>Fungi</taxon>
        <taxon>Dikarya</taxon>
        <taxon>Basidiomycota</taxon>
        <taxon>Wallemiomycotina</taxon>
        <taxon>Wallemiomycetes</taxon>
        <taxon>Wallemiales</taxon>
        <taxon>Wallemiaceae</taxon>
        <taxon>Wallemia</taxon>
    </lineage>
</organism>
<protein>
    <recommendedName>
        <fullName evidence="3">GAF domain-containing protein</fullName>
    </recommendedName>
</protein>
<reference evidence="1 2" key="1">
    <citation type="submission" date="2019-03" db="EMBL/GenBank/DDBJ databases">
        <title>Sequencing 23 genomes of Wallemia ichthyophaga.</title>
        <authorList>
            <person name="Gostincar C."/>
        </authorList>
    </citation>
    <scope>NUCLEOTIDE SEQUENCE [LARGE SCALE GENOMIC DNA]</scope>
    <source>
        <strain evidence="1 2">EXF-5753</strain>
    </source>
</reference>
<dbReference type="PANTHER" id="PTHR21021:SF15">
    <property type="entry name" value="FREE METHIONINE-R-SULFOXIDE REDUCTASE"/>
    <property type="match status" value="1"/>
</dbReference>
<comment type="caution">
    <text evidence="1">The sequence shown here is derived from an EMBL/GenBank/DDBJ whole genome shotgun (WGS) entry which is preliminary data.</text>
</comment>
<evidence type="ECO:0000313" key="2">
    <source>
        <dbReference type="Proteomes" id="UP000310189"/>
    </source>
</evidence>
<proteinExistence type="predicted"/>
<sequence>MVHADAAAIDKSQSKQEIYDNIIDNLGSLITGQSNWISNLSNAASILFWTLRDLNKVNWAGFYMHNKSTAILELGPFHGLPACQTIKAELNKGICADTFCKAQAILVPNVDEYPGKHIACDSTTKSELVVPLFASTGVCVGVMDFDSLVIGGFDDVDKDNMVKIAALLTKHCDFNNLL</sequence>
<dbReference type="Gene3D" id="3.30.450.40">
    <property type="match status" value="1"/>
</dbReference>
<keyword evidence="2" id="KW-1185">Reference proteome</keyword>
<dbReference type="EMBL" id="SPNW01000013">
    <property type="protein sequence ID" value="TIA91234.1"/>
    <property type="molecule type" value="Genomic_DNA"/>
</dbReference>
<dbReference type="SUPFAM" id="SSF55781">
    <property type="entry name" value="GAF domain-like"/>
    <property type="match status" value="1"/>
</dbReference>
<dbReference type="InterPro" id="IPR051330">
    <property type="entry name" value="Phosphatase_reg/MetRdx"/>
</dbReference>
<dbReference type="Proteomes" id="UP000310189">
    <property type="component" value="Unassembled WGS sequence"/>
</dbReference>
<evidence type="ECO:0008006" key="3">
    <source>
        <dbReference type="Google" id="ProtNLM"/>
    </source>
</evidence>
<dbReference type="GO" id="GO:0005829">
    <property type="term" value="C:cytosol"/>
    <property type="evidence" value="ECO:0007669"/>
    <property type="project" value="TreeGrafter"/>
</dbReference>
<accession>A0A4T0FU40</accession>
<dbReference type="OrthoDB" id="15735at2759"/>
<evidence type="ECO:0000313" key="1">
    <source>
        <dbReference type="EMBL" id="TIA91234.1"/>
    </source>
</evidence>